<dbReference type="PANTHER" id="PTHR30290">
    <property type="entry name" value="PERIPLASMIC BINDING COMPONENT OF ABC TRANSPORTER"/>
    <property type="match status" value="1"/>
</dbReference>
<dbReference type="Gene3D" id="3.40.190.10">
    <property type="entry name" value="Periplasmic binding protein-like II"/>
    <property type="match status" value="1"/>
</dbReference>
<evidence type="ECO:0000256" key="1">
    <source>
        <dbReference type="ARBA" id="ARBA00004418"/>
    </source>
</evidence>
<evidence type="ECO:0000256" key="5">
    <source>
        <dbReference type="SAM" id="Phobius"/>
    </source>
</evidence>
<sequence>MKFYKSNGDRVPDHIRDLARDVKSGNVDRREFLALASIFGATTAMAYGMIGLAAPTPALAQEEPKKGGVLKVSMFVKANKDPRTADWSEIANAMRQSLEPLIKFTRDFAFEGRLVESWDINDDATEYVLHVRQGVTWNNGDKFDADDVIYNLTRWCDQTVEGNSMTQRLGTLIDPDTKKLREGAVEKVDDHTVKLKLSEPDVTIIPGFSDYPALLVHPSFDETGADWVKNPIGTGPFDLVSYDVGNRVVYKRRENGQWWGGEPYLDGIEFIDYGTDPSAEVSAFEAGEIHTNYETTADYVSILDGLDLVKSDVKTSTTLTIRMNVSNKPYDDQKVRKAVQLGVDNNVVLQLGMNNAGTKADNYHVAPIQPDWAEIGTHERDIEKAKAMIKEAGQENFEHEIISVDENWHKNSCDAVAAQLREAGFKVKRTVLPGSTFWNDWTKYPFSATNWNMRPLGIQVVALAYKTGGSWNETAYANPDLDKLIDQAVSIGDNEKRKAVMKDIEQIIQDSGIIIQPYWRNLYRHSVAEVKDFGMHPMFEIDLHKVWLDQA</sequence>
<dbReference type="InterPro" id="IPR006311">
    <property type="entry name" value="TAT_signal"/>
</dbReference>
<dbReference type="Gene3D" id="3.10.105.10">
    <property type="entry name" value="Dipeptide-binding Protein, Domain 3"/>
    <property type="match status" value="1"/>
</dbReference>
<dbReference type="PIRSF" id="PIRSF002741">
    <property type="entry name" value="MppA"/>
    <property type="match status" value="1"/>
</dbReference>
<keyword evidence="4" id="KW-0732">Signal</keyword>
<dbReference type="PANTHER" id="PTHR30290:SF9">
    <property type="entry name" value="OLIGOPEPTIDE-BINDING PROTEIN APPA"/>
    <property type="match status" value="1"/>
</dbReference>
<accession>A0A316C2P0</accession>
<dbReference type="AlphaFoldDB" id="A0A316C2P0"/>
<dbReference type="EMBL" id="QGGG01000007">
    <property type="protein sequence ID" value="PWJ83878.1"/>
    <property type="molecule type" value="Genomic_DNA"/>
</dbReference>
<dbReference type="STRING" id="1192868.GCA_000304395_01808"/>
<dbReference type="InterPro" id="IPR000914">
    <property type="entry name" value="SBP_5_dom"/>
</dbReference>
<reference evidence="7 8" key="1">
    <citation type="submission" date="2018-05" db="EMBL/GenBank/DDBJ databases">
        <title>Genomic Encyclopedia of Type Strains, Phase IV (KMG-IV): sequencing the most valuable type-strain genomes for metagenomic binning, comparative biology and taxonomic classification.</title>
        <authorList>
            <person name="Goeker M."/>
        </authorList>
    </citation>
    <scope>NUCLEOTIDE SEQUENCE [LARGE SCALE GENOMIC DNA]</scope>
    <source>
        <strain evidence="7 8">DSM 6986</strain>
    </source>
</reference>
<dbReference type="GO" id="GO:0043190">
    <property type="term" value="C:ATP-binding cassette (ABC) transporter complex"/>
    <property type="evidence" value="ECO:0007669"/>
    <property type="project" value="InterPro"/>
</dbReference>
<proteinExistence type="inferred from homology"/>
<organism evidence="7 8">
    <name type="scientific">Pseudaminobacter salicylatoxidans</name>
    <dbReference type="NCBI Taxonomy" id="93369"/>
    <lineage>
        <taxon>Bacteria</taxon>
        <taxon>Pseudomonadati</taxon>
        <taxon>Pseudomonadota</taxon>
        <taxon>Alphaproteobacteria</taxon>
        <taxon>Hyphomicrobiales</taxon>
        <taxon>Phyllobacteriaceae</taxon>
        <taxon>Pseudaminobacter</taxon>
    </lineage>
</organism>
<evidence type="ECO:0000256" key="4">
    <source>
        <dbReference type="ARBA" id="ARBA00022729"/>
    </source>
</evidence>
<comment type="subcellular location">
    <subcellularLocation>
        <location evidence="1">Periplasm</location>
    </subcellularLocation>
</comment>
<dbReference type="SUPFAM" id="SSF53850">
    <property type="entry name" value="Periplasmic binding protein-like II"/>
    <property type="match status" value="1"/>
</dbReference>
<evidence type="ECO:0000259" key="6">
    <source>
        <dbReference type="Pfam" id="PF00496"/>
    </source>
</evidence>
<dbReference type="InterPro" id="IPR030678">
    <property type="entry name" value="Peptide/Ni-bd"/>
</dbReference>
<evidence type="ECO:0000256" key="3">
    <source>
        <dbReference type="ARBA" id="ARBA00022448"/>
    </source>
</evidence>
<keyword evidence="5" id="KW-1133">Transmembrane helix</keyword>
<keyword evidence="3" id="KW-0813">Transport</keyword>
<comment type="caution">
    <text evidence="7">The sequence shown here is derived from an EMBL/GenBank/DDBJ whole genome shotgun (WGS) entry which is preliminary data.</text>
</comment>
<dbReference type="GO" id="GO:0015833">
    <property type="term" value="P:peptide transport"/>
    <property type="evidence" value="ECO:0007669"/>
    <property type="project" value="TreeGrafter"/>
</dbReference>
<dbReference type="GO" id="GO:0030288">
    <property type="term" value="C:outer membrane-bounded periplasmic space"/>
    <property type="evidence" value="ECO:0007669"/>
    <property type="project" value="UniProtKB-ARBA"/>
</dbReference>
<keyword evidence="8" id="KW-1185">Reference proteome</keyword>
<feature type="domain" description="Solute-binding protein family 5" evidence="6">
    <location>
        <begin position="111"/>
        <end position="453"/>
    </location>
</feature>
<comment type="similarity">
    <text evidence="2">Belongs to the bacterial solute-binding protein 5 family.</text>
</comment>
<dbReference type="InterPro" id="IPR039424">
    <property type="entry name" value="SBP_5"/>
</dbReference>
<protein>
    <submittedName>
        <fullName evidence="7">Peptide/nickel transport system substrate-binding protein</fullName>
    </submittedName>
</protein>
<dbReference type="OrthoDB" id="9803988at2"/>
<dbReference type="PROSITE" id="PS51318">
    <property type="entry name" value="TAT"/>
    <property type="match status" value="1"/>
</dbReference>
<name>A0A316C2P0_PSESE</name>
<evidence type="ECO:0000313" key="8">
    <source>
        <dbReference type="Proteomes" id="UP000245396"/>
    </source>
</evidence>
<dbReference type="GO" id="GO:1904680">
    <property type="term" value="F:peptide transmembrane transporter activity"/>
    <property type="evidence" value="ECO:0007669"/>
    <property type="project" value="TreeGrafter"/>
</dbReference>
<keyword evidence="5" id="KW-0812">Transmembrane</keyword>
<evidence type="ECO:0000256" key="2">
    <source>
        <dbReference type="ARBA" id="ARBA00005695"/>
    </source>
</evidence>
<evidence type="ECO:0000313" key="7">
    <source>
        <dbReference type="EMBL" id="PWJ83878.1"/>
    </source>
</evidence>
<feature type="transmembrane region" description="Helical" evidence="5">
    <location>
        <begin position="32"/>
        <end position="54"/>
    </location>
</feature>
<dbReference type="RefSeq" id="WP_109612946.1">
    <property type="nucleotide sequence ID" value="NZ_QGGG01000007.1"/>
</dbReference>
<dbReference type="Pfam" id="PF00496">
    <property type="entry name" value="SBP_bac_5"/>
    <property type="match status" value="1"/>
</dbReference>
<dbReference type="Gene3D" id="3.90.76.10">
    <property type="entry name" value="Dipeptide-binding Protein, Domain 1"/>
    <property type="match status" value="1"/>
</dbReference>
<dbReference type="CDD" id="cd08503">
    <property type="entry name" value="PBP2_NikA_DppA_OppA_like_17"/>
    <property type="match status" value="1"/>
</dbReference>
<keyword evidence="5" id="KW-0472">Membrane</keyword>
<dbReference type="Proteomes" id="UP000245396">
    <property type="component" value="Unassembled WGS sequence"/>
</dbReference>
<gene>
    <name evidence="7" type="ORF">C7441_10737</name>
</gene>